<organism evidence="2 3">
    <name type="scientific">Nocardioides aestuarii</name>
    <dbReference type="NCBI Taxonomy" id="252231"/>
    <lineage>
        <taxon>Bacteria</taxon>
        <taxon>Bacillati</taxon>
        <taxon>Actinomycetota</taxon>
        <taxon>Actinomycetes</taxon>
        <taxon>Propionibacteriales</taxon>
        <taxon>Nocardioidaceae</taxon>
        <taxon>Nocardioides</taxon>
    </lineage>
</organism>
<gene>
    <name evidence="2" type="ORF">ACFSDE_13590</name>
</gene>
<dbReference type="GO" id="GO:0003955">
    <property type="term" value="F:NAD(P)H dehydrogenase (quinone) activity"/>
    <property type="evidence" value="ECO:0007669"/>
    <property type="project" value="UniProtKB-EC"/>
</dbReference>
<dbReference type="InterPro" id="IPR008030">
    <property type="entry name" value="NmrA-like"/>
</dbReference>
<evidence type="ECO:0000313" key="2">
    <source>
        <dbReference type="EMBL" id="MFD1947827.1"/>
    </source>
</evidence>
<dbReference type="Pfam" id="PF05368">
    <property type="entry name" value="NmrA"/>
    <property type="match status" value="1"/>
</dbReference>
<proteinExistence type="predicted"/>
<evidence type="ECO:0000259" key="1">
    <source>
        <dbReference type="Pfam" id="PF05368"/>
    </source>
</evidence>
<protein>
    <submittedName>
        <fullName evidence="2">SDR family oxidoreductase</fullName>
        <ecNumber evidence="2">1.6.5.2</ecNumber>
    </submittedName>
</protein>
<comment type="caution">
    <text evidence="2">The sequence shown here is derived from an EMBL/GenBank/DDBJ whole genome shotgun (WGS) entry which is preliminary data.</text>
</comment>
<reference evidence="3" key="1">
    <citation type="journal article" date="2019" name="Int. J. Syst. Evol. Microbiol.">
        <title>The Global Catalogue of Microorganisms (GCM) 10K type strain sequencing project: providing services to taxonomists for standard genome sequencing and annotation.</title>
        <authorList>
            <consortium name="The Broad Institute Genomics Platform"/>
            <consortium name="The Broad Institute Genome Sequencing Center for Infectious Disease"/>
            <person name="Wu L."/>
            <person name="Ma J."/>
        </authorList>
    </citation>
    <scope>NUCLEOTIDE SEQUENCE [LARGE SCALE GENOMIC DNA]</scope>
    <source>
        <strain evidence="3">CGMCC 1.12477</strain>
    </source>
</reference>
<dbReference type="Gene3D" id="3.40.50.720">
    <property type="entry name" value="NAD(P)-binding Rossmann-like Domain"/>
    <property type="match status" value="1"/>
</dbReference>
<keyword evidence="2" id="KW-0560">Oxidoreductase</keyword>
<dbReference type="EMBL" id="JBHUGD010000003">
    <property type="protein sequence ID" value="MFD1947827.1"/>
    <property type="molecule type" value="Genomic_DNA"/>
</dbReference>
<dbReference type="InterPro" id="IPR052718">
    <property type="entry name" value="NmrA-type_oxidoreductase"/>
</dbReference>
<dbReference type="PANTHER" id="PTHR47129">
    <property type="entry name" value="QUINONE OXIDOREDUCTASE 2"/>
    <property type="match status" value="1"/>
</dbReference>
<dbReference type="CDD" id="cd05269">
    <property type="entry name" value="TMR_SDR_a"/>
    <property type="match status" value="1"/>
</dbReference>
<dbReference type="Proteomes" id="UP001597351">
    <property type="component" value="Unassembled WGS sequence"/>
</dbReference>
<accession>A0ABW4TQJ7</accession>
<dbReference type="SUPFAM" id="SSF51735">
    <property type="entry name" value="NAD(P)-binding Rossmann-fold domains"/>
    <property type="match status" value="1"/>
</dbReference>
<dbReference type="Gene3D" id="3.90.25.10">
    <property type="entry name" value="UDP-galactose 4-epimerase, domain 1"/>
    <property type="match status" value="1"/>
</dbReference>
<evidence type="ECO:0000313" key="3">
    <source>
        <dbReference type="Proteomes" id="UP001597351"/>
    </source>
</evidence>
<dbReference type="PANTHER" id="PTHR47129:SF1">
    <property type="entry name" value="NMRA-LIKE DOMAIN-CONTAINING PROTEIN"/>
    <property type="match status" value="1"/>
</dbReference>
<dbReference type="InterPro" id="IPR036291">
    <property type="entry name" value="NAD(P)-bd_dom_sf"/>
</dbReference>
<sequence>MKYAVTGATGHLGRLAVEALLERGVAPADVVALGRDTAKLDDLADRGVQVRRADYDDRASLDAALAGVDRVLLVSGTEFGRRVEQHTAVIEAARAAGVALLVYTSSPNADTASYTIAQEHRGTEQALAASGLPHVVLRNGWYLENYTAQLPVYLEHGIVGAAGDGRIAAAARPELAEAATVVLIGEGYAGQVLDLGGPAFTLTELAAEVSAASGRDVTYTDLPEAQLVEVLLGAGVPEPMAKALGDSDADAARGALYLEPTDLEKVLGRPATTMPEAVRAAL</sequence>
<dbReference type="EC" id="1.6.5.2" evidence="2"/>
<keyword evidence="3" id="KW-1185">Reference proteome</keyword>
<feature type="domain" description="NmrA-like" evidence="1">
    <location>
        <begin position="4"/>
        <end position="245"/>
    </location>
</feature>
<name>A0ABW4TQJ7_9ACTN</name>
<dbReference type="RefSeq" id="WP_343919282.1">
    <property type="nucleotide sequence ID" value="NZ_BAAAJT010000002.1"/>
</dbReference>